<gene>
    <name evidence="1" type="ORF">SPELUC_LOCUS2503</name>
</gene>
<keyword evidence="2" id="KW-1185">Reference proteome</keyword>
<dbReference type="Proteomes" id="UP000789366">
    <property type="component" value="Unassembled WGS sequence"/>
</dbReference>
<feature type="non-terminal residue" evidence="1">
    <location>
        <position position="1"/>
    </location>
</feature>
<dbReference type="EMBL" id="CAJVPW010001679">
    <property type="protein sequence ID" value="CAG8489675.1"/>
    <property type="molecule type" value="Genomic_DNA"/>
</dbReference>
<accession>A0ACA9KTV6</accession>
<proteinExistence type="predicted"/>
<reference evidence="1" key="1">
    <citation type="submission" date="2021-06" db="EMBL/GenBank/DDBJ databases">
        <authorList>
            <person name="Kallberg Y."/>
            <person name="Tangrot J."/>
            <person name="Rosling A."/>
        </authorList>
    </citation>
    <scope>NUCLEOTIDE SEQUENCE</scope>
    <source>
        <strain evidence="1">28 12/20/2015</strain>
    </source>
</reference>
<evidence type="ECO:0000313" key="1">
    <source>
        <dbReference type="EMBL" id="CAG8489675.1"/>
    </source>
</evidence>
<sequence length="463" mass="53647">MSTSNIPTHDPAYDPNNEIYDPNSETYDSNNENQVSNNETPWCSSCKKFKPVIEFMRPSGRSIKIFATCNDCAEKDRIRKKGKRQRDTSPDRTSADAIDSETHEDDLIYNLSGLEELIAIKFRDEELNANVKFTVTVDIEKVIIDNDALSLESGQDMETKKFHAIAKTLLIPLQEGSGYYWEIRNLYPNIKDGQYIGCATARLCCTQRLEPAEIFVNNREYKNPNNQPAQCISEAQPAIQRFLCEGVIKIEMDLCEQKAIISVKHLAHERPTYRETRLPDNALIWIQQNINNIPRKVEFYKRFCNENLLNPSIHTYHQVYYWVNKFSVNQYMTDVENQLNSVKNFLEQRELIDEGYKIILYYENEFVRALGFTTPFLQAQENITEIVIHVLHQENGSQIQVGILTEFFKSLCNEHILPAFVLLDKDAGEIAAVRDAWSQTTVIHLCLWHMKCAIRRKLKETKV</sequence>
<protein>
    <submittedName>
        <fullName evidence="1">2984_t:CDS:1</fullName>
    </submittedName>
</protein>
<feature type="non-terminal residue" evidence="1">
    <location>
        <position position="463"/>
    </location>
</feature>
<evidence type="ECO:0000313" key="2">
    <source>
        <dbReference type="Proteomes" id="UP000789366"/>
    </source>
</evidence>
<name>A0ACA9KTV6_9GLOM</name>
<organism evidence="1 2">
    <name type="scientific">Cetraspora pellucida</name>
    <dbReference type="NCBI Taxonomy" id="1433469"/>
    <lineage>
        <taxon>Eukaryota</taxon>
        <taxon>Fungi</taxon>
        <taxon>Fungi incertae sedis</taxon>
        <taxon>Mucoromycota</taxon>
        <taxon>Glomeromycotina</taxon>
        <taxon>Glomeromycetes</taxon>
        <taxon>Diversisporales</taxon>
        <taxon>Gigasporaceae</taxon>
        <taxon>Cetraspora</taxon>
    </lineage>
</organism>
<comment type="caution">
    <text evidence="1">The sequence shown here is derived from an EMBL/GenBank/DDBJ whole genome shotgun (WGS) entry which is preliminary data.</text>
</comment>